<dbReference type="EMBL" id="GBRH01241861">
    <property type="protein sequence ID" value="JAD56034.1"/>
    <property type="molecule type" value="Transcribed_RNA"/>
</dbReference>
<dbReference type="AlphaFoldDB" id="A0A0A9AWC1"/>
<reference evidence="1" key="2">
    <citation type="journal article" date="2015" name="Data Brief">
        <title>Shoot transcriptome of the giant reed, Arundo donax.</title>
        <authorList>
            <person name="Barrero R.A."/>
            <person name="Guerrero F.D."/>
            <person name="Moolhuijzen P."/>
            <person name="Goolsby J.A."/>
            <person name="Tidwell J."/>
            <person name="Bellgard S.E."/>
            <person name="Bellgard M.I."/>
        </authorList>
    </citation>
    <scope>NUCLEOTIDE SEQUENCE</scope>
    <source>
        <tissue evidence="1">Shoot tissue taken approximately 20 cm above the soil surface</tissue>
    </source>
</reference>
<protein>
    <submittedName>
        <fullName evidence="1">Uncharacterized protein</fullName>
    </submittedName>
</protein>
<name>A0A0A9AWC1_ARUDO</name>
<reference evidence="1" key="1">
    <citation type="submission" date="2014-09" db="EMBL/GenBank/DDBJ databases">
        <authorList>
            <person name="Magalhaes I.L.F."/>
            <person name="Oliveira U."/>
            <person name="Santos F.R."/>
            <person name="Vidigal T.H.D.A."/>
            <person name="Brescovit A.D."/>
            <person name="Santos A.J."/>
        </authorList>
    </citation>
    <scope>NUCLEOTIDE SEQUENCE</scope>
    <source>
        <tissue evidence="1">Shoot tissue taken approximately 20 cm above the soil surface</tissue>
    </source>
</reference>
<proteinExistence type="predicted"/>
<evidence type="ECO:0000313" key="1">
    <source>
        <dbReference type="EMBL" id="JAD56034.1"/>
    </source>
</evidence>
<organism evidence="1">
    <name type="scientific">Arundo donax</name>
    <name type="common">Giant reed</name>
    <name type="synonym">Donax arundinaceus</name>
    <dbReference type="NCBI Taxonomy" id="35708"/>
    <lineage>
        <taxon>Eukaryota</taxon>
        <taxon>Viridiplantae</taxon>
        <taxon>Streptophyta</taxon>
        <taxon>Embryophyta</taxon>
        <taxon>Tracheophyta</taxon>
        <taxon>Spermatophyta</taxon>
        <taxon>Magnoliopsida</taxon>
        <taxon>Liliopsida</taxon>
        <taxon>Poales</taxon>
        <taxon>Poaceae</taxon>
        <taxon>PACMAD clade</taxon>
        <taxon>Arundinoideae</taxon>
        <taxon>Arundineae</taxon>
        <taxon>Arundo</taxon>
    </lineage>
</organism>
<accession>A0A0A9AWC1</accession>
<sequence>MKTKDIPRRNAQQSELT</sequence>